<reference evidence="1 2" key="1">
    <citation type="submission" date="2018-04" db="EMBL/GenBank/DDBJ databases">
        <title>Genomic Encyclopedia of Type Strains, Phase III (KMG-III): the genomes of soil and plant-associated and newly described type strains.</title>
        <authorList>
            <person name="Whitman W."/>
        </authorList>
    </citation>
    <scope>NUCLEOTIDE SEQUENCE [LARGE SCALE GENOMIC DNA]</scope>
    <source>
        <strain evidence="1 2">MA101b</strain>
    </source>
</reference>
<sequence>MCFPLASPGGSGMGTPMTDAAKLTIHQQGTERRPLIAIDDFWPDPDALREDAASLRMTSIGPHYPGVRAAVPARLAETMRRRIAPLLAEHFALDPAPAVSESYYSLVTTAPADLAPIQRLPHFDGVEARRIAVLLFLGHGEQGGTAFYRQRATGYETVDASRLDRYRAALDTDVRTHGLPDAGYIAGDTPLYERIAVQPAVFNRAIVYAGNTLHCAYLPPEVALHTDPLAGRLTLNLFLFDD</sequence>
<dbReference type="EMBL" id="QAOG01000004">
    <property type="protein sequence ID" value="PTQ59673.1"/>
    <property type="molecule type" value="Genomic_DNA"/>
</dbReference>
<dbReference type="Pfam" id="PF20043">
    <property type="entry name" value="DUF6445"/>
    <property type="match status" value="1"/>
</dbReference>
<evidence type="ECO:0000313" key="2">
    <source>
        <dbReference type="Proteomes" id="UP000244189"/>
    </source>
</evidence>
<accession>A0A2T5GK19</accession>
<dbReference type="Proteomes" id="UP000244189">
    <property type="component" value="Unassembled WGS sequence"/>
</dbReference>
<dbReference type="InterPro" id="IPR045617">
    <property type="entry name" value="DUF6445"/>
</dbReference>
<dbReference type="RefSeq" id="WP_244185285.1">
    <property type="nucleotide sequence ID" value="NZ_JASPFP010000001.1"/>
</dbReference>
<gene>
    <name evidence="1" type="ORF">C8J26_2525</name>
</gene>
<name>A0A2T5GK19_9SPHN</name>
<proteinExistence type="predicted"/>
<protein>
    <submittedName>
        <fullName evidence="1">Uncharacterized protein</fullName>
    </submittedName>
</protein>
<organism evidence="1 2">
    <name type="scientific">Sphingomonas aurantiaca</name>
    <dbReference type="NCBI Taxonomy" id="185949"/>
    <lineage>
        <taxon>Bacteria</taxon>
        <taxon>Pseudomonadati</taxon>
        <taxon>Pseudomonadota</taxon>
        <taxon>Alphaproteobacteria</taxon>
        <taxon>Sphingomonadales</taxon>
        <taxon>Sphingomonadaceae</taxon>
        <taxon>Sphingomonas</taxon>
    </lineage>
</organism>
<dbReference type="AlphaFoldDB" id="A0A2T5GK19"/>
<comment type="caution">
    <text evidence="1">The sequence shown here is derived from an EMBL/GenBank/DDBJ whole genome shotgun (WGS) entry which is preliminary data.</text>
</comment>
<evidence type="ECO:0000313" key="1">
    <source>
        <dbReference type="EMBL" id="PTQ59673.1"/>
    </source>
</evidence>
<keyword evidence="2" id="KW-1185">Reference proteome</keyword>